<evidence type="ECO:0000256" key="11">
    <source>
        <dbReference type="ARBA" id="ARBA00024535"/>
    </source>
</evidence>
<organism evidence="13 14">
    <name type="scientific">Methylobacterium trifolii</name>
    <dbReference type="NCBI Taxonomy" id="1003092"/>
    <lineage>
        <taxon>Bacteria</taxon>
        <taxon>Pseudomonadati</taxon>
        <taxon>Pseudomonadota</taxon>
        <taxon>Alphaproteobacteria</taxon>
        <taxon>Hyphomicrobiales</taxon>
        <taxon>Methylobacteriaceae</taxon>
        <taxon>Methylobacterium</taxon>
    </lineage>
</organism>
<protein>
    <recommendedName>
        <fullName evidence="4 12">UDP-3-O-acyl-N-acetylglucosamine deacetylase</fullName>
        <shortName evidence="12">UDP-3-O-acyl-GlcNAc deacetylase</shortName>
        <ecNumber evidence="4 12">3.5.1.108</ecNumber>
    </recommendedName>
    <alternativeName>
        <fullName evidence="12">UDP-3-O-[R-3-hydroxymyristoyl]-N-acetylglucosamine deacetylase</fullName>
    </alternativeName>
</protein>
<comment type="cofactor">
    <cofactor evidence="1 12">
        <name>Zn(2+)</name>
        <dbReference type="ChEBI" id="CHEBI:29105"/>
    </cofactor>
</comment>
<evidence type="ECO:0000256" key="6">
    <source>
        <dbReference type="ARBA" id="ARBA00022556"/>
    </source>
</evidence>
<dbReference type="HAMAP" id="MF_00388">
    <property type="entry name" value="LpxC"/>
    <property type="match status" value="1"/>
</dbReference>
<evidence type="ECO:0000313" key="14">
    <source>
        <dbReference type="Proteomes" id="UP001055057"/>
    </source>
</evidence>
<reference evidence="13" key="2">
    <citation type="submission" date="2021-08" db="EMBL/GenBank/DDBJ databases">
        <authorList>
            <person name="Tani A."/>
            <person name="Ola A."/>
            <person name="Ogura Y."/>
            <person name="Katsura K."/>
            <person name="Hayashi T."/>
        </authorList>
    </citation>
    <scope>NUCLEOTIDE SEQUENCE</scope>
    <source>
        <strain evidence="13">DSM 23632</strain>
    </source>
</reference>
<name>A0ABQ4TX79_9HYPH</name>
<evidence type="ECO:0000256" key="5">
    <source>
        <dbReference type="ARBA" id="ARBA00022516"/>
    </source>
</evidence>
<sequence>MPPTSTETPDAGQRRATLATAFERSGRSLHTGRHANVRVSPAPPGHGIVFRRTLKGARTADVPALWTLRESQPLCTAIRSPEGVLVRTVEHLMASLSAHAVDDALVEIDAEELPIFDGSATPWCAAILAAGRIERPAPRPCIRVLRAVEVRDGRRSLRIEPADHLQISASLALAHFGEMHWSGAITPESFDADLAPSRSFGRLKWALPAKIYGFVTRKPFLRGANLSTTAGIVGGRIIGGMKVPDEPVRHRILDLVGDLALAGHPILGRLTAAHTGHELNHALVARLMNEAGAWEVV</sequence>
<comment type="similarity">
    <text evidence="12">Belongs to the LpxC family.</text>
</comment>
<evidence type="ECO:0000256" key="12">
    <source>
        <dbReference type="HAMAP-Rule" id="MF_00388"/>
    </source>
</evidence>
<comment type="function">
    <text evidence="2 12">Catalyzes the hydrolysis of UDP-3-O-myristoyl-N-acetylglucosamine to form UDP-3-O-myristoylglucosamine and acetate, the committed step in lipid A biosynthesis.</text>
</comment>
<evidence type="ECO:0000256" key="9">
    <source>
        <dbReference type="ARBA" id="ARBA00022833"/>
    </source>
</evidence>
<evidence type="ECO:0000313" key="13">
    <source>
        <dbReference type="EMBL" id="GJE59879.1"/>
    </source>
</evidence>
<keyword evidence="6 12" id="KW-0441">Lipid A biosynthesis</keyword>
<dbReference type="InterPro" id="IPR011334">
    <property type="entry name" value="UDP-acyl_GlcNac_deAcase_C"/>
</dbReference>
<evidence type="ECO:0000256" key="8">
    <source>
        <dbReference type="ARBA" id="ARBA00022801"/>
    </source>
</evidence>
<evidence type="ECO:0000256" key="10">
    <source>
        <dbReference type="ARBA" id="ARBA00023098"/>
    </source>
</evidence>
<dbReference type="InterPro" id="IPR015870">
    <property type="entry name" value="UDP-acyl_N-AcGlcN_deAcase_N"/>
</dbReference>
<evidence type="ECO:0000256" key="1">
    <source>
        <dbReference type="ARBA" id="ARBA00001947"/>
    </source>
</evidence>
<comment type="caution">
    <text evidence="13">The sequence shown here is derived from an EMBL/GenBank/DDBJ whole genome shotgun (WGS) entry which is preliminary data.</text>
</comment>
<dbReference type="InterPro" id="IPR020568">
    <property type="entry name" value="Ribosomal_Su5_D2-typ_SF"/>
</dbReference>
<keyword evidence="9 12" id="KW-0862">Zinc</keyword>
<dbReference type="SUPFAM" id="SSF54211">
    <property type="entry name" value="Ribosomal protein S5 domain 2-like"/>
    <property type="match status" value="2"/>
</dbReference>
<keyword evidence="7 12" id="KW-0479">Metal-binding</keyword>
<evidence type="ECO:0000256" key="4">
    <source>
        <dbReference type="ARBA" id="ARBA00012745"/>
    </source>
</evidence>
<dbReference type="Proteomes" id="UP001055057">
    <property type="component" value="Unassembled WGS sequence"/>
</dbReference>
<reference evidence="13" key="1">
    <citation type="journal article" date="2021" name="Front. Microbiol.">
        <title>Comprehensive Comparative Genomics and Phenotyping of Methylobacterium Species.</title>
        <authorList>
            <person name="Alessa O."/>
            <person name="Ogura Y."/>
            <person name="Fujitani Y."/>
            <person name="Takami H."/>
            <person name="Hayashi T."/>
            <person name="Sahin N."/>
            <person name="Tani A."/>
        </authorList>
    </citation>
    <scope>NUCLEOTIDE SEQUENCE</scope>
    <source>
        <strain evidence="13">DSM 23632</strain>
    </source>
</reference>
<keyword evidence="14" id="KW-1185">Reference proteome</keyword>
<accession>A0ABQ4TX79</accession>
<comment type="pathway">
    <text evidence="3 12">Glycolipid biosynthesis; lipid IV(A) biosynthesis; lipid IV(A) from (3R)-3-hydroxytetradecanoyl-[acyl-carrier-protein] and UDP-N-acetyl-alpha-D-glucosamine: step 2/6.</text>
</comment>
<dbReference type="EMBL" id="BPRB01000100">
    <property type="protein sequence ID" value="GJE59879.1"/>
    <property type="molecule type" value="Genomic_DNA"/>
</dbReference>
<dbReference type="PANTHER" id="PTHR33694:SF1">
    <property type="entry name" value="UDP-3-O-ACYL-N-ACETYLGLUCOSAMINE DEACETYLASE 1, MITOCHONDRIAL-RELATED"/>
    <property type="match status" value="1"/>
</dbReference>
<comment type="catalytic activity">
    <reaction evidence="11 12">
        <text>a UDP-3-O-[(3R)-3-hydroxyacyl]-N-acetyl-alpha-D-glucosamine + H2O = a UDP-3-O-[(3R)-3-hydroxyacyl]-alpha-D-glucosamine + acetate</text>
        <dbReference type="Rhea" id="RHEA:67816"/>
        <dbReference type="ChEBI" id="CHEBI:15377"/>
        <dbReference type="ChEBI" id="CHEBI:30089"/>
        <dbReference type="ChEBI" id="CHEBI:137740"/>
        <dbReference type="ChEBI" id="CHEBI:173225"/>
        <dbReference type="EC" id="3.5.1.108"/>
    </reaction>
</comment>
<feature type="binding site" evidence="12">
    <location>
        <position position="254"/>
    </location>
    <ligand>
        <name>Zn(2+)</name>
        <dbReference type="ChEBI" id="CHEBI:29105"/>
    </ligand>
</feature>
<dbReference type="EC" id="3.5.1.108" evidence="4 12"/>
<feature type="active site" description="Proton donor" evidence="12">
    <location>
        <position position="277"/>
    </location>
</feature>
<evidence type="ECO:0000256" key="3">
    <source>
        <dbReference type="ARBA" id="ARBA00005002"/>
    </source>
</evidence>
<keyword evidence="8 12" id="KW-0378">Hydrolase</keyword>
<keyword evidence="10 12" id="KW-0443">Lipid metabolism</keyword>
<dbReference type="RefSeq" id="WP_238182435.1">
    <property type="nucleotide sequence ID" value="NZ_BPRB01000100.1"/>
</dbReference>
<keyword evidence="5 12" id="KW-0444">Lipid biosynthesis</keyword>
<dbReference type="NCBIfam" id="NF009666">
    <property type="entry name" value="PRK13187.1"/>
    <property type="match status" value="1"/>
</dbReference>
<dbReference type="Gene3D" id="3.30.230.20">
    <property type="entry name" value="lpxc deacetylase, domain 1"/>
    <property type="match status" value="1"/>
</dbReference>
<evidence type="ECO:0000256" key="2">
    <source>
        <dbReference type="ARBA" id="ARBA00002923"/>
    </source>
</evidence>
<dbReference type="PANTHER" id="PTHR33694">
    <property type="entry name" value="UDP-3-O-ACYL-N-ACETYLGLUCOSAMINE DEACETYLASE 1, MITOCHONDRIAL-RELATED"/>
    <property type="match status" value="1"/>
</dbReference>
<feature type="binding site" evidence="12">
    <location>
        <position position="91"/>
    </location>
    <ligand>
        <name>Zn(2+)</name>
        <dbReference type="ChEBI" id="CHEBI:29105"/>
    </ligand>
</feature>
<evidence type="ECO:0000256" key="7">
    <source>
        <dbReference type="ARBA" id="ARBA00022723"/>
    </source>
</evidence>
<dbReference type="Pfam" id="PF03331">
    <property type="entry name" value="LpxC"/>
    <property type="match status" value="1"/>
</dbReference>
<dbReference type="Gene3D" id="3.30.1700.10">
    <property type="entry name" value="lpxc deacetylase, domain 2"/>
    <property type="match status" value="1"/>
</dbReference>
<dbReference type="InterPro" id="IPR004463">
    <property type="entry name" value="UDP-acyl_GlcNac_deAcase"/>
</dbReference>
<gene>
    <name evidence="13" type="primary">lpxC_2</name>
    <name evidence="12" type="synonym">lpxC</name>
    <name evidence="13" type="ORF">MPOCJGCO_1981</name>
</gene>
<feature type="binding site" evidence="12">
    <location>
        <position position="250"/>
    </location>
    <ligand>
        <name>Zn(2+)</name>
        <dbReference type="ChEBI" id="CHEBI:29105"/>
    </ligand>
</feature>
<proteinExistence type="inferred from homology"/>